<evidence type="ECO:0000256" key="1">
    <source>
        <dbReference type="ARBA" id="ARBA00004123"/>
    </source>
</evidence>
<organism evidence="11 12">
    <name type="scientific">Klebsormidium nitens</name>
    <name type="common">Green alga</name>
    <name type="synonym">Ulothrix nitens</name>
    <dbReference type="NCBI Taxonomy" id="105231"/>
    <lineage>
        <taxon>Eukaryota</taxon>
        <taxon>Viridiplantae</taxon>
        <taxon>Streptophyta</taxon>
        <taxon>Klebsormidiophyceae</taxon>
        <taxon>Klebsormidiales</taxon>
        <taxon>Klebsormidiaceae</taxon>
        <taxon>Klebsormidium</taxon>
    </lineage>
</organism>
<evidence type="ECO:0000256" key="7">
    <source>
        <dbReference type="ARBA" id="ARBA00023242"/>
    </source>
</evidence>
<keyword evidence="9" id="KW-0137">Centromere</keyword>
<keyword evidence="10" id="KW-0175">Coiled coil</keyword>
<keyword evidence="12" id="KW-1185">Reference proteome</keyword>
<evidence type="ECO:0000256" key="2">
    <source>
        <dbReference type="ARBA" id="ARBA00004629"/>
    </source>
</evidence>
<evidence type="ECO:0000256" key="6">
    <source>
        <dbReference type="ARBA" id="ARBA00022838"/>
    </source>
</evidence>
<dbReference type="GO" id="GO:0051301">
    <property type="term" value="P:cell division"/>
    <property type="evidence" value="ECO:0007669"/>
    <property type="project" value="UniProtKB-KW"/>
</dbReference>
<proteinExistence type="predicted"/>
<dbReference type="InterPro" id="IPR007128">
    <property type="entry name" value="PMF1/Nnf1"/>
</dbReference>
<name>A0A0U9HRL4_KLENI</name>
<dbReference type="AlphaFoldDB" id="A0A0U9HRL4"/>
<accession>A0A0U9HRL4</accession>
<dbReference type="Pfam" id="PF03980">
    <property type="entry name" value="Nnf1"/>
    <property type="match status" value="1"/>
</dbReference>
<feature type="coiled-coil region" evidence="10">
    <location>
        <begin position="148"/>
        <end position="182"/>
    </location>
</feature>
<evidence type="ECO:0000256" key="9">
    <source>
        <dbReference type="ARBA" id="ARBA00023328"/>
    </source>
</evidence>
<keyword evidence="6" id="KW-0995">Kinetochore</keyword>
<evidence type="ECO:0000256" key="8">
    <source>
        <dbReference type="ARBA" id="ARBA00023306"/>
    </source>
</evidence>
<dbReference type="Proteomes" id="UP000054558">
    <property type="component" value="Unassembled WGS sequence"/>
</dbReference>
<keyword evidence="8" id="KW-0131">Cell cycle</keyword>
<comment type="subcellular location">
    <subcellularLocation>
        <location evidence="2">Chromosome</location>
        <location evidence="2">Centromere</location>
        <location evidence="2">Kinetochore</location>
    </subcellularLocation>
    <subcellularLocation>
        <location evidence="1">Nucleus</location>
    </subcellularLocation>
</comment>
<keyword evidence="3" id="KW-0158">Chromosome</keyword>
<reference evidence="11 12" key="1">
    <citation type="journal article" date="2014" name="Nat. Commun.">
        <title>Klebsormidium flaccidum genome reveals primary factors for plant terrestrial adaptation.</title>
        <authorList>
            <person name="Hori K."/>
            <person name="Maruyama F."/>
            <person name="Fujisawa T."/>
            <person name="Togashi T."/>
            <person name="Yamamoto N."/>
            <person name="Seo M."/>
            <person name="Sato S."/>
            <person name="Yamada T."/>
            <person name="Mori H."/>
            <person name="Tajima N."/>
            <person name="Moriyama T."/>
            <person name="Ikeuchi M."/>
            <person name="Watanabe M."/>
            <person name="Wada H."/>
            <person name="Kobayashi K."/>
            <person name="Saito M."/>
            <person name="Masuda T."/>
            <person name="Sasaki-Sekimoto Y."/>
            <person name="Mashiguchi K."/>
            <person name="Awai K."/>
            <person name="Shimojima M."/>
            <person name="Masuda S."/>
            <person name="Iwai M."/>
            <person name="Nobusawa T."/>
            <person name="Narise T."/>
            <person name="Kondo S."/>
            <person name="Saito H."/>
            <person name="Sato R."/>
            <person name="Murakawa M."/>
            <person name="Ihara Y."/>
            <person name="Oshima-Yamada Y."/>
            <person name="Ohtaka K."/>
            <person name="Satoh M."/>
            <person name="Sonobe K."/>
            <person name="Ishii M."/>
            <person name="Ohtani R."/>
            <person name="Kanamori-Sato M."/>
            <person name="Honoki R."/>
            <person name="Miyazaki D."/>
            <person name="Mochizuki H."/>
            <person name="Umetsu J."/>
            <person name="Higashi K."/>
            <person name="Shibata D."/>
            <person name="Kamiya Y."/>
            <person name="Sato N."/>
            <person name="Nakamura Y."/>
            <person name="Tabata S."/>
            <person name="Ida S."/>
            <person name="Kurokawa K."/>
            <person name="Ohta H."/>
        </authorList>
    </citation>
    <scope>NUCLEOTIDE SEQUENCE [LARGE SCALE GENOMIC DNA]</scope>
    <source>
        <strain evidence="11 12">NIES-2285</strain>
    </source>
</reference>
<keyword evidence="4" id="KW-0132">Cell division</keyword>
<evidence type="ECO:0000256" key="5">
    <source>
        <dbReference type="ARBA" id="ARBA00022776"/>
    </source>
</evidence>
<evidence type="ECO:0000313" key="11">
    <source>
        <dbReference type="EMBL" id="GAQ80226.1"/>
    </source>
</evidence>
<sequence length="208" mass="23031">MEIYRARTCRSFNCCNQGAVKSKKVVLTAGTTSMETSRAEELQVSLTNAVRVAAADSMQQGLTVFLSYSGEHRKTLCRALKEVLKDSIADVEIEFNAFIEESPMLGKLREVDKMCRNVSSRGVVAQPLTPPPEALVSWETIATKAREKEHLKSILAEALKENRALSAQLEQKKAEAAELADGIATIGGKYKEVQERDARWQSRKVLTT</sequence>
<protein>
    <submittedName>
        <fullName evidence="11">Uncharacterized protein</fullName>
    </submittedName>
</protein>
<keyword evidence="7" id="KW-0539">Nucleus</keyword>
<dbReference type="GO" id="GO:0000444">
    <property type="term" value="C:MIS12/MIND type complex"/>
    <property type="evidence" value="ECO:0007669"/>
    <property type="project" value="InterPro"/>
</dbReference>
<evidence type="ECO:0000256" key="4">
    <source>
        <dbReference type="ARBA" id="ARBA00022618"/>
    </source>
</evidence>
<evidence type="ECO:0000256" key="3">
    <source>
        <dbReference type="ARBA" id="ARBA00022454"/>
    </source>
</evidence>
<keyword evidence="5" id="KW-0498">Mitosis</keyword>
<evidence type="ECO:0000256" key="10">
    <source>
        <dbReference type="SAM" id="Coils"/>
    </source>
</evidence>
<dbReference type="GO" id="GO:0005634">
    <property type="term" value="C:nucleus"/>
    <property type="evidence" value="ECO:0007669"/>
    <property type="project" value="UniProtKB-SubCell"/>
</dbReference>
<evidence type="ECO:0000313" key="12">
    <source>
        <dbReference type="Proteomes" id="UP000054558"/>
    </source>
</evidence>
<dbReference type="EMBL" id="DF236998">
    <property type="protein sequence ID" value="GAQ80226.1"/>
    <property type="molecule type" value="Genomic_DNA"/>
</dbReference>
<gene>
    <name evidence="11" type="ORF">KFL_000490160</name>
</gene>